<keyword evidence="4 6" id="KW-1133">Transmembrane helix</keyword>
<evidence type="ECO:0000313" key="9">
    <source>
        <dbReference type="Proteomes" id="UP000693970"/>
    </source>
</evidence>
<dbReference type="PANTHER" id="PTHR11266:SF80">
    <property type="entry name" value="PEROXISOMAL MEMBRANE PROTEIN 2"/>
    <property type="match status" value="1"/>
</dbReference>
<evidence type="ECO:0000256" key="3">
    <source>
        <dbReference type="ARBA" id="ARBA00022692"/>
    </source>
</evidence>
<accession>A0A9K3PX75</accession>
<reference evidence="8" key="1">
    <citation type="journal article" date="2021" name="Sci. Rep.">
        <title>Diploid genomic architecture of Nitzschia inconspicua, an elite biomass production diatom.</title>
        <authorList>
            <person name="Oliver A."/>
            <person name="Podell S."/>
            <person name="Pinowska A."/>
            <person name="Traller J.C."/>
            <person name="Smith S.R."/>
            <person name="McClure R."/>
            <person name="Beliaev A."/>
            <person name="Bohutskyi P."/>
            <person name="Hill E.A."/>
            <person name="Rabines A."/>
            <person name="Zheng H."/>
            <person name="Allen L.Z."/>
            <person name="Kuo A."/>
            <person name="Grigoriev I.V."/>
            <person name="Allen A.E."/>
            <person name="Hazlebeck D."/>
            <person name="Allen E.E."/>
        </authorList>
    </citation>
    <scope>NUCLEOTIDE SEQUENCE</scope>
    <source>
        <strain evidence="8">Hildebrandi</strain>
    </source>
</reference>
<evidence type="ECO:0000256" key="4">
    <source>
        <dbReference type="ARBA" id="ARBA00022989"/>
    </source>
</evidence>
<comment type="similarity">
    <text evidence="2 6">Belongs to the peroxisomal membrane protein PXMP2/4 family.</text>
</comment>
<dbReference type="Pfam" id="PF04117">
    <property type="entry name" value="Mpv17_PMP22"/>
    <property type="match status" value="1"/>
</dbReference>
<evidence type="ECO:0000256" key="5">
    <source>
        <dbReference type="ARBA" id="ARBA00023136"/>
    </source>
</evidence>
<organism evidence="8 9">
    <name type="scientific">Nitzschia inconspicua</name>
    <dbReference type="NCBI Taxonomy" id="303405"/>
    <lineage>
        <taxon>Eukaryota</taxon>
        <taxon>Sar</taxon>
        <taxon>Stramenopiles</taxon>
        <taxon>Ochrophyta</taxon>
        <taxon>Bacillariophyta</taxon>
        <taxon>Bacillariophyceae</taxon>
        <taxon>Bacillariophycidae</taxon>
        <taxon>Bacillariales</taxon>
        <taxon>Bacillariaceae</taxon>
        <taxon>Nitzschia</taxon>
    </lineage>
</organism>
<dbReference type="Proteomes" id="UP000693970">
    <property type="component" value="Unassembled WGS sequence"/>
</dbReference>
<protein>
    <submittedName>
        <fullName evidence="8">Mpv17 / PMP22 family protein</fullName>
    </submittedName>
</protein>
<sequence length="330" mass="37982">MTLYHSRQVSNLTAALARGWETLDDDSDQDVTDDETPVLPTHSSNHNNESVVDLEFGQVILMETGGDNEYNDDDNPFDDEEDNEESLRAFYDDFQSINRPAPMRHFSFSELSNESSPLLNPLKSMSKGTPAKFWFHRLWKWYNQCLNRRPVVTKSVTAGLIVSLGDFVGQCMQLVSSRSDEMEPSTPATFDVVRLAQFCSMGMFLQAPVTHYYYLALDHYLPPTPENPWAWVTFVKLFIDQTTYAPLFLFSVFLYLGFLEGDSWNTIRAQMQTEYTSTMVANWKLWIPATLLNMAYVPPQFRVLYCNVIFFVWSIFLSIVLNEEPPTNGR</sequence>
<evidence type="ECO:0000256" key="1">
    <source>
        <dbReference type="ARBA" id="ARBA00004141"/>
    </source>
</evidence>
<gene>
    <name evidence="8" type="ORF">IV203_026492</name>
</gene>
<keyword evidence="5 6" id="KW-0472">Membrane</keyword>
<evidence type="ECO:0000256" key="6">
    <source>
        <dbReference type="RuleBase" id="RU363053"/>
    </source>
</evidence>
<evidence type="ECO:0000256" key="2">
    <source>
        <dbReference type="ARBA" id="ARBA00006824"/>
    </source>
</evidence>
<dbReference type="GO" id="GO:0005737">
    <property type="term" value="C:cytoplasm"/>
    <property type="evidence" value="ECO:0007669"/>
    <property type="project" value="TreeGrafter"/>
</dbReference>
<feature type="transmembrane region" description="Helical" evidence="6">
    <location>
        <begin position="243"/>
        <end position="261"/>
    </location>
</feature>
<dbReference type="AlphaFoldDB" id="A0A9K3PX75"/>
<comment type="caution">
    <text evidence="8">The sequence shown here is derived from an EMBL/GenBank/DDBJ whole genome shotgun (WGS) entry which is preliminary data.</text>
</comment>
<dbReference type="GO" id="GO:0016020">
    <property type="term" value="C:membrane"/>
    <property type="evidence" value="ECO:0007669"/>
    <property type="project" value="UniProtKB-SubCell"/>
</dbReference>
<keyword evidence="3 6" id="KW-0812">Transmembrane</keyword>
<evidence type="ECO:0000313" key="8">
    <source>
        <dbReference type="EMBL" id="KAG7363132.1"/>
    </source>
</evidence>
<dbReference type="PANTHER" id="PTHR11266">
    <property type="entry name" value="PEROXISOMAL MEMBRANE PROTEIN 2, PXMP2 MPV17"/>
    <property type="match status" value="1"/>
</dbReference>
<comment type="subcellular location">
    <subcellularLocation>
        <location evidence="1">Membrane</location>
        <topology evidence="1">Multi-pass membrane protein</topology>
    </subcellularLocation>
</comment>
<feature type="compositionally biased region" description="Acidic residues" evidence="7">
    <location>
        <begin position="24"/>
        <end position="36"/>
    </location>
</feature>
<evidence type="ECO:0000256" key="7">
    <source>
        <dbReference type="SAM" id="MobiDB-lite"/>
    </source>
</evidence>
<dbReference type="InterPro" id="IPR007248">
    <property type="entry name" value="Mpv17_PMP22"/>
</dbReference>
<reference evidence="8" key="2">
    <citation type="submission" date="2021-04" db="EMBL/GenBank/DDBJ databases">
        <authorList>
            <person name="Podell S."/>
        </authorList>
    </citation>
    <scope>NUCLEOTIDE SEQUENCE</scope>
    <source>
        <strain evidence="8">Hildebrandi</strain>
    </source>
</reference>
<dbReference type="EMBL" id="JAGRRH010000010">
    <property type="protein sequence ID" value="KAG7363132.1"/>
    <property type="molecule type" value="Genomic_DNA"/>
</dbReference>
<name>A0A9K3PX75_9STRA</name>
<feature type="transmembrane region" description="Helical" evidence="6">
    <location>
        <begin position="303"/>
        <end position="321"/>
    </location>
</feature>
<proteinExistence type="inferred from homology"/>
<feature type="region of interest" description="Disordered" evidence="7">
    <location>
        <begin position="24"/>
        <end position="48"/>
    </location>
</feature>
<keyword evidence="9" id="KW-1185">Reference proteome</keyword>
<dbReference type="OrthoDB" id="860at2759"/>